<name>A0A9Q9EN88_9PEZI</name>
<reference evidence="2" key="1">
    <citation type="submission" date="2022-06" db="EMBL/GenBank/DDBJ databases">
        <title>Complete genome sequences of two strains of the flax pathogen Septoria linicola.</title>
        <authorList>
            <person name="Lapalu N."/>
            <person name="Simon A."/>
            <person name="Demenou B."/>
            <person name="Paumier D."/>
            <person name="Guillot M.-P."/>
            <person name="Gout L."/>
            <person name="Valade R."/>
        </authorList>
    </citation>
    <scope>NUCLEOTIDE SEQUENCE</scope>
    <source>
        <strain evidence="2">SE15195</strain>
    </source>
</reference>
<dbReference type="EMBL" id="CP099425">
    <property type="protein sequence ID" value="USW56357.1"/>
    <property type="molecule type" value="Genomic_DNA"/>
</dbReference>
<evidence type="ECO:0000256" key="1">
    <source>
        <dbReference type="SAM" id="MobiDB-lite"/>
    </source>
</evidence>
<keyword evidence="3" id="KW-1185">Reference proteome</keyword>
<gene>
    <name evidence="2" type="ORF">Slin15195_G096760</name>
</gene>
<evidence type="ECO:0000313" key="3">
    <source>
        <dbReference type="Proteomes" id="UP001056384"/>
    </source>
</evidence>
<proteinExistence type="predicted"/>
<organism evidence="2 3">
    <name type="scientific">Septoria linicola</name>
    <dbReference type="NCBI Taxonomy" id="215465"/>
    <lineage>
        <taxon>Eukaryota</taxon>
        <taxon>Fungi</taxon>
        <taxon>Dikarya</taxon>
        <taxon>Ascomycota</taxon>
        <taxon>Pezizomycotina</taxon>
        <taxon>Dothideomycetes</taxon>
        <taxon>Dothideomycetidae</taxon>
        <taxon>Mycosphaerellales</taxon>
        <taxon>Mycosphaerellaceae</taxon>
        <taxon>Septoria</taxon>
    </lineage>
</organism>
<protein>
    <submittedName>
        <fullName evidence="2">Uncharacterized protein</fullName>
    </submittedName>
</protein>
<feature type="compositionally biased region" description="Basic and acidic residues" evidence="1">
    <location>
        <begin position="198"/>
        <end position="214"/>
    </location>
</feature>
<feature type="region of interest" description="Disordered" evidence="1">
    <location>
        <begin position="162"/>
        <end position="214"/>
    </location>
</feature>
<dbReference type="Proteomes" id="UP001056384">
    <property type="component" value="Chromosome 8"/>
</dbReference>
<evidence type="ECO:0000313" key="2">
    <source>
        <dbReference type="EMBL" id="USW56357.1"/>
    </source>
</evidence>
<accession>A0A9Q9EN88</accession>
<dbReference type="OrthoDB" id="3913490at2759"/>
<dbReference type="AlphaFoldDB" id="A0A9Q9EN88"/>
<sequence>MPGDNVTRFYLYKLDQAGEAFDRGDSALAGDPCKTPVTAFDCPRLIQASARQLRSNCTESYWLARDFLAEAIRIGEALNQNDDLVRESTAHSRLMFKDLDDHCNAYWAGRQEAPPRDAIAEAALDHDTQAQSRLESVDESTGNDEQDDDIILEFVESDEEQTASFASGLEKKPKGQADLLSELPIRNHRREASAVPSKETRFEPHDDIDPRKKS</sequence>